<dbReference type="EMBL" id="JACHJD010000007">
    <property type="protein sequence ID" value="MBB5105425.1"/>
    <property type="molecule type" value="Genomic_DNA"/>
</dbReference>
<name>A0A7W8AXU8_STRST</name>
<organism evidence="2 3">
    <name type="scientific">Streptomyces spectabilis</name>
    <dbReference type="NCBI Taxonomy" id="68270"/>
    <lineage>
        <taxon>Bacteria</taxon>
        <taxon>Bacillati</taxon>
        <taxon>Actinomycetota</taxon>
        <taxon>Actinomycetes</taxon>
        <taxon>Kitasatosporales</taxon>
        <taxon>Streptomycetaceae</taxon>
        <taxon>Streptomyces</taxon>
    </lineage>
</organism>
<comment type="caution">
    <text evidence="2">The sequence shown here is derived from an EMBL/GenBank/DDBJ whole genome shotgun (WGS) entry which is preliminary data.</text>
</comment>
<gene>
    <name evidence="2" type="ORF">FHS40_004520</name>
</gene>
<feature type="transmembrane region" description="Helical" evidence="1">
    <location>
        <begin position="42"/>
        <end position="64"/>
    </location>
</feature>
<protein>
    <submittedName>
        <fullName evidence="2">Uncharacterized protein</fullName>
    </submittedName>
</protein>
<feature type="transmembrane region" description="Helical" evidence="1">
    <location>
        <begin position="12"/>
        <end position="30"/>
    </location>
</feature>
<evidence type="ECO:0000313" key="3">
    <source>
        <dbReference type="Proteomes" id="UP000549009"/>
    </source>
</evidence>
<evidence type="ECO:0000256" key="1">
    <source>
        <dbReference type="SAM" id="Phobius"/>
    </source>
</evidence>
<proteinExistence type="predicted"/>
<accession>A0A7W8AXU8</accession>
<keyword evidence="1" id="KW-0472">Membrane</keyword>
<keyword evidence="1" id="KW-1133">Transmembrane helix</keyword>
<keyword evidence="1" id="KW-0812">Transmembrane</keyword>
<dbReference type="Proteomes" id="UP000549009">
    <property type="component" value="Unassembled WGS sequence"/>
</dbReference>
<dbReference type="AlphaFoldDB" id="A0A7W8AXU8"/>
<sequence length="107" mass="10690">MGANGRRVKGGDIVTVVLAFLVAFGALSILPLKMAGEVDIHIGWVICITICGAFLMFIGIDLSVNGFDSSTPSMSKGSGYSCSGDAREGSDCHGVGGDGCGGCADAG</sequence>
<keyword evidence="3" id="KW-1185">Reference proteome</keyword>
<reference evidence="2 3" key="1">
    <citation type="submission" date="2020-08" db="EMBL/GenBank/DDBJ databases">
        <title>Genomic Encyclopedia of Type Strains, Phase III (KMG-III): the genomes of soil and plant-associated and newly described type strains.</title>
        <authorList>
            <person name="Whitman W."/>
        </authorList>
    </citation>
    <scope>NUCLEOTIDE SEQUENCE [LARGE SCALE GENOMIC DNA]</scope>
    <source>
        <strain evidence="2 3">CECT 3146</strain>
    </source>
</reference>
<evidence type="ECO:0000313" key="2">
    <source>
        <dbReference type="EMBL" id="MBB5105425.1"/>
    </source>
</evidence>